<name>A0A6P4ZKX8_BRABE</name>
<feature type="binding site" evidence="14">
    <location>
        <position position="216"/>
    </location>
    <ligand>
        <name>Zn(2+)</name>
        <dbReference type="ChEBI" id="CHEBI:29105"/>
    </ligand>
</feature>
<feature type="compositionally biased region" description="Low complexity" evidence="17">
    <location>
        <begin position="701"/>
        <end position="723"/>
    </location>
</feature>
<evidence type="ECO:0000256" key="1">
    <source>
        <dbReference type="ARBA" id="ARBA00000707"/>
    </source>
</evidence>
<feature type="active site" description="Nucleophile" evidence="12">
    <location>
        <position position="332"/>
    </location>
</feature>
<comment type="catalytic activity">
    <reaction evidence="1 11 16">
        <text>Thiol-dependent hydrolysis of ester, thioester, amide, peptide and isopeptide bonds formed by the C-terminal Gly of ubiquitin (a 76-residue protein attached to proteins as an intracellular targeting signal).</text>
        <dbReference type="EC" id="3.4.19.12"/>
    </reaction>
</comment>
<dbReference type="InterPro" id="IPR013083">
    <property type="entry name" value="Znf_RING/FYVE/PHD"/>
</dbReference>
<organism evidence="21 22">
    <name type="scientific">Branchiostoma belcheri</name>
    <name type="common">Amphioxus</name>
    <dbReference type="NCBI Taxonomy" id="7741"/>
    <lineage>
        <taxon>Eukaryota</taxon>
        <taxon>Metazoa</taxon>
        <taxon>Chordata</taxon>
        <taxon>Cephalochordata</taxon>
        <taxon>Leptocardii</taxon>
        <taxon>Amphioxiformes</taxon>
        <taxon>Branchiostomatidae</taxon>
        <taxon>Branchiostoma</taxon>
    </lineage>
</organism>
<dbReference type="RefSeq" id="XP_019637433.1">
    <property type="nucleotide sequence ID" value="XM_019781874.1"/>
</dbReference>
<keyword evidence="10 11" id="KW-0862">Zinc</keyword>
<feature type="binding site" evidence="13">
    <location>
        <position position="258"/>
    </location>
    <ligand>
        <name>substrate</name>
    </ligand>
</feature>
<dbReference type="PROSITE" id="PS00972">
    <property type="entry name" value="USP_1"/>
    <property type="match status" value="1"/>
</dbReference>
<dbReference type="InterPro" id="IPR050185">
    <property type="entry name" value="Ub_carboxyl-term_hydrolase"/>
</dbReference>
<dbReference type="InterPro" id="IPR041432">
    <property type="entry name" value="UBP13_Znf-UBP_var"/>
</dbReference>
<dbReference type="Gene3D" id="3.30.40.10">
    <property type="entry name" value="Zinc/RING finger domain, C3HC4 (zinc finger)"/>
    <property type="match status" value="2"/>
</dbReference>
<dbReference type="PANTHER" id="PTHR21646">
    <property type="entry name" value="UBIQUITIN CARBOXYL-TERMINAL HYDROLASE"/>
    <property type="match status" value="1"/>
</dbReference>
<dbReference type="PIRSF" id="PIRSF016308">
    <property type="entry name" value="UBP"/>
    <property type="match status" value="1"/>
</dbReference>
<evidence type="ECO:0000256" key="16">
    <source>
        <dbReference type="RuleBase" id="RU366025"/>
    </source>
</evidence>
<dbReference type="Proteomes" id="UP000515135">
    <property type="component" value="Unplaced"/>
</dbReference>
<evidence type="ECO:0000256" key="2">
    <source>
        <dbReference type="ARBA" id="ARBA00009085"/>
    </source>
</evidence>
<keyword evidence="9 11" id="KW-0788">Thiol protease</keyword>
<keyword evidence="4 11" id="KW-0479">Metal-binding</keyword>
<evidence type="ECO:0000256" key="12">
    <source>
        <dbReference type="PIRSR" id="PIRSR016308-1"/>
    </source>
</evidence>
<dbReference type="Pfam" id="PF00627">
    <property type="entry name" value="UBA"/>
    <property type="match status" value="2"/>
</dbReference>
<dbReference type="Gene3D" id="3.90.70.10">
    <property type="entry name" value="Cysteine proteinases"/>
    <property type="match status" value="2"/>
</dbReference>
<dbReference type="InterPro" id="IPR038765">
    <property type="entry name" value="Papain-like_cys_pep_sf"/>
</dbReference>
<evidence type="ECO:0000256" key="3">
    <source>
        <dbReference type="ARBA" id="ARBA00022670"/>
    </source>
</evidence>
<dbReference type="FunFam" id="3.30.40.10:FF:001803">
    <property type="entry name" value="Ubiquitinyl hydrolase 1"/>
    <property type="match status" value="1"/>
</dbReference>
<evidence type="ECO:0000256" key="5">
    <source>
        <dbReference type="ARBA" id="ARBA00022737"/>
    </source>
</evidence>
<dbReference type="InterPro" id="IPR028889">
    <property type="entry name" value="USP"/>
</dbReference>
<feature type="compositionally biased region" description="Acidic residues" evidence="17">
    <location>
        <begin position="611"/>
        <end position="622"/>
    </location>
</feature>
<feature type="binding site" evidence="13">
    <location>
        <position position="261"/>
    </location>
    <ligand>
        <name>substrate</name>
    </ligand>
</feature>
<proteinExistence type="inferred from homology"/>
<feature type="binding site" evidence="14">
    <location>
        <position position="199"/>
    </location>
    <ligand>
        <name>Zn(2+)</name>
        <dbReference type="ChEBI" id="CHEBI:29105"/>
    </ligand>
</feature>
<dbReference type="PANTHER" id="PTHR21646:SF10">
    <property type="entry name" value="UBIQUITIN CARBOXYL-TERMINAL HYDROLASE 14"/>
    <property type="match status" value="1"/>
</dbReference>
<dbReference type="InterPro" id="IPR009060">
    <property type="entry name" value="UBA-like_sf"/>
</dbReference>
<keyword evidence="5" id="KW-0677">Repeat</keyword>
<comment type="similarity">
    <text evidence="2 11 16">Belongs to the peptidase C19 family.</text>
</comment>
<dbReference type="GO" id="GO:0016579">
    <property type="term" value="P:protein deubiquitination"/>
    <property type="evidence" value="ECO:0007669"/>
    <property type="project" value="InterPro"/>
</dbReference>
<dbReference type="OrthoDB" id="361536at2759"/>
<dbReference type="PROSITE" id="PS00973">
    <property type="entry name" value="USP_2"/>
    <property type="match status" value="1"/>
</dbReference>
<gene>
    <name evidence="22" type="primary">LOC109479846</name>
</gene>
<evidence type="ECO:0000256" key="6">
    <source>
        <dbReference type="ARBA" id="ARBA00022771"/>
    </source>
</evidence>
<dbReference type="GO" id="GO:0004843">
    <property type="term" value="F:cysteine-type deubiquitinase activity"/>
    <property type="evidence" value="ECO:0007669"/>
    <property type="project" value="UniProtKB-UniRule"/>
</dbReference>
<feature type="region of interest" description="Disordered" evidence="17">
    <location>
        <begin position="611"/>
        <end position="644"/>
    </location>
</feature>
<dbReference type="SUPFAM" id="SSF46934">
    <property type="entry name" value="UBA-like"/>
    <property type="match status" value="1"/>
</dbReference>
<evidence type="ECO:0000256" key="17">
    <source>
        <dbReference type="SAM" id="MobiDB-lite"/>
    </source>
</evidence>
<dbReference type="FunFam" id="3.30.40.10:FF:000026">
    <property type="entry name" value="Ubiquitin carboxyl-terminal hydrolase"/>
    <property type="match status" value="1"/>
</dbReference>
<dbReference type="SUPFAM" id="SSF54001">
    <property type="entry name" value="Cysteine proteinases"/>
    <property type="match status" value="1"/>
</dbReference>
<keyword evidence="21" id="KW-1185">Reference proteome</keyword>
<feature type="region of interest" description="Disordered" evidence="17">
    <location>
        <begin position="697"/>
        <end position="723"/>
    </location>
</feature>
<protein>
    <recommendedName>
        <fullName evidence="11 16">Ubiquitin carboxyl-terminal hydrolase</fullName>
        <ecNumber evidence="11 16">3.4.19.12</ecNumber>
    </recommendedName>
</protein>
<feature type="domain" description="UBA" evidence="18">
    <location>
        <begin position="725"/>
        <end position="765"/>
    </location>
</feature>
<dbReference type="PROSITE" id="PS50271">
    <property type="entry name" value="ZF_UBP"/>
    <property type="match status" value="1"/>
</dbReference>
<sequence length="853" mass="94924">MSALETLYGYLPCVKVPRGGEKIYKDECIYCYDNPESEGGLFVCLKSYMGLCQLHVQKFYEKFPENPIYLHLKRTKIEISGAAGGGETDDPPAKKPTRLAIGVEGGFDVNEEGRYEIQEEIAIVVMPGYESFPYPSIEDTPVQIQLAIEGILKSSGADKQSAVEAWDGEVRQVSKHADKLEQLDNGVKVPPKGWKCSRCDLVENLWMNLTDGSIACGRRYFDGSGGNNHAVDHFRETGFPLAVKLGTITPTGADVYSYDEDEMVEDPHLARHLAHFGINMMSMEKTDKTMTELEIDINQRVGEWATIQESDKQLKPMYGPGYTGMKNMGNSCYLNSVMQVIFTLPDFRKRYFEEYDLILNRAPEEAPSDFTTQMAKVGYGLLSGTFSNPPEEEMAAAAAAPPAKKVQNGITPRMFKTLIGKGHTEFSTNRQQDAQEFFLHLINIIDRHSRGTFNPTVCLKYMAEERIQCVQSGKVRYKQRSDYLLSLPVPVELAENREELIVYETRKREKESKGEKMDPKELVRAKLSLQTCLDSWAEPESIQDFYSSALQARSVANKTTKFATFPEYLMVHLKKFTIGEDWVPKKLDVSMSIPDELDLEHLRGKGIQQGEEELPEGEEPPMEEPAGAGAGATAAAATGQKAEPEIDEGTVIQLSEMGFPTEACRKAVYYTSNCGAEAAMDWIMQHMEDPDFAAPLQIPRAPAGQRPEPEGAAAGGPRAAESSAGLSEEAVTILEAMGFTRGQAIRGLKATDNDLERAADWLFSHSDELDTMPMDTAEQESLPVPSNAQVQDGTGKYKLVAFISHMGTSTMCGHYVCHILKDGRWVIYNDEKVAVSENPPKDLAYLYLYQRIQ</sequence>
<dbReference type="GeneID" id="109479846"/>
<dbReference type="Pfam" id="PF17807">
    <property type="entry name" value="zf-UBP_var"/>
    <property type="match status" value="1"/>
</dbReference>
<dbReference type="GO" id="GO:0006508">
    <property type="term" value="P:proteolysis"/>
    <property type="evidence" value="ECO:0007669"/>
    <property type="project" value="UniProtKB-KW"/>
</dbReference>
<dbReference type="InterPro" id="IPR001607">
    <property type="entry name" value="Znf_UBP"/>
</dbReference>
<feature type="domain" description="UBA" evidence="18">
    <location>
        <begin position="645"/>
        <end position="686"/>
    </location>
</feature>
<dbReference type="Pfam" id="PF00443">
    <property type="entry name" value="UCH"/>
    <property type="match status" value="1"/>
</dbReference>
<dbReference type="PROSITE" id="PS50030">
    <property type="entry name" value="UBA"/>
    <property type="match status" value="2"/>
</dbReference>
<keyword evidence="7 11" id="KW-0833">Ubl conjugation pathway</keyword>
<dbReference type="InterPro" id="IPR001394">
    <property type="entry name" value="Peptidase_C19_UCH"/>
</dbReference>
<evidence type="ECO:0000259" key="20">
    <source>
        <dbReference type="PROSITE" id="PS50271"/>
    </source>
</evidence>
<feature type="binding site" evidence="13">
    <location>
        <position position="206"/>
    </location>
    <ligand>
        <name>substrate</name>
    </ligand>
</feature>
<evidence type="ECO:0000256" key="4">
    <source>
        <dbReference type="ARBA" id="ARBA00022723"/>
    </source>
</evidence>
<dbReference type="GO" id="GO:0008270">
    <property type="term" value="F:zinc ion binding"/>
    <property type="evidence" value="ECO:0007669"/>
    <property type="project" value="UniProtKB-UniRule"/>
</dbReference>
<keyword evidence="3 11" id="KW-0645">Protease</keyword>
<feature type="binding site" evidence="14">
    <location>
        <position position="196"/>
    </location>
    <ligand>
        <name>Zn(2+)</name>
        <dbReference type="ChEBI" id="CHEBI:29105"/>
    </ligand>
</feature>
<evidence type="ECO:0000256" key="13">
    <source>
        <dbReference type="PIRSR" id="PIRSR016308-2"/>
    </source>
</evidence>
<evidence type="ECO:0000256" key="11">
    <source>
        <dbReference type="PIRNR" id="PIRNR016308"/>
    </source>
</evidence>
<dbReference type="PROSITE" id="PS50235">
    <property type="entry name" value="USP_3"/>
    <property type="match status" value="1"/>
</dbReference>
<reference evidence="22" key="1">
    <citation type="submission" date="2025-08" db="UniProtKB">
        <authorList>
            <consortium name="RefSeq"/>
        </authorList>
    </citation>
    <scope>IDENTIFICATION</scope>
    <source>
        <tissue evidence="22">Gonad</tissue>
    </source>
</reference>
<dbReference type="EC" id="3.4.19.12" evidence="11 16"/>
<dbReference type="SMART" id="SM00290">
    <property type="entry name" value="ZnF_UBP"/>
    <property type="match status" value="1"/>
</dbReference>
<dbReference type="CDD" id="cd14294">
    <property type="entry name" value="UBA1_UBP5_like"/>
    <property type="match status" value="1"/>
</dbReference>
<evidence type="ECO:0000313" key="21">
    <source>
        <dbReference type="Proteomes" id="UP000515135"/>
    </source>
</evidence>
<evidence type="ECO:0000256" key="9">
    <source>
        <dbReference type="ARBA" id="ARBA00022807"/>
    </source>
</evidence>
<evidence type="ECO:0000259" key="18">
    <source>
        <dbReference type="PROSITE" id="PS50030"/>
    </source>
</evidence>
<dbReference type="InterPro" id="IPR018200">
    <property type="entry name" value="USP_CS"/>
</dbReference>
<evidence type="ECO:0000256" key="15">
    <source>
        <dbReference type="PROSITE-ProRule" id="PRU00502"/>
    </source>
</evidence>
<dbReference type="SMART" id="SM00165">
    <property type="entry name" value="UBA"/>
    <property type="match status" value="2"/>
</dbReference>
<feature type="compositionally biased region" description="Low complexity" evidence="17">
    <location>
        <begin position="624"/>
        <end position="641"/>
    </location>
</feature>
<feature type="binding site" evidence="13">
    <location>
        <begin position="218"/>
        <end position="221"/>
    </location>
    <ligand>
        <name>substrate</name>
    </ligand>
</feature>
<keyword evidence="6 15" id="KW-0863">Zinc-finger</keyword>
<dbReference type="AlphaFoldDB" id="A0A6P4ZKX8"/>
<feature type="binding site" evidence="14">
    <location>
        <position position="229"/>
    </location>
    <ligand>
        <name>Zn(2+)</name>
        <dbReference type="ChEBI" id="CHEBI:29105"/>
    </ligand>
</feature>
<dbReference type="InterPro" id="IPR016652">
    <property type="entry name" value="Ubiquitinyl_hydrolase"/>
</dbReference>
<feature type="binding site" evidence="13">
    <location>
        <position position="256"/>
    </location>
    <ligand>
        <name>substrate</name>
    </ligand>
</feature>
<evidence type="ECO:0000256" key="8">
    <source>
        <dbReference type="ARBA" id="ARBA00022801"/>
    </source>
</evidence>
<dbReference type="CDD" id="cd14386">
    <property type="entry name" value="UBA2_UBP5"/>
    <property type="match status" value="1"/>
</dbReference>
<evidence type="ECO:0000256" key="7">
    <source>
        <dbReference type="ARBA" id="ARBA00022786"/>
    </source>
</evidence>
<dbReference type="Pfam" id="PF02148">
    <property type="entry name" value="zf-UBP"/>
    <property type="match status" value="1"/>
</dbReference>
<accession>A0A6P4ZKX8</accession>
<dbReference type="FunFam" id="1.10.8.10:FF:000016">
    <property type="entry name" value="Ubiquitin carboxyl-terminal hydrolase"/>
    <property type="match status" value="1"/>
</dbReference>
<feature type="domain" description="USP" evidence="19">
    <location>
        <begin position="323"/>
        <end position="852"/>
    </location>
</feature>
<keyword evidence="8 11" id="KW-0378">Hydrolase</keyword>
<feature type="active site" description="Proton acceptor" evidence="12">
    <location>
        <position position="814"/>
    </location>
</feature>
<dbReference type="SUPFAM" id="SSF57850">
    <property type="entry name" value="RING/U-box"/>
    <property type="match status" value="1"/>
</dbReference>
<dbReference type="InterPro" id="IPR015940">
    <property type="entry name" value="UBA"/>
</dbReference>
<feature type="domain" description="UBP-type" evidence="20">
    <location>
        <begin position="172"/>
        <end position="280"/>
    </location>
</feature>
<evidence type="ECO:0000256" key="14">
    <source>
        <dbReference type="PIRSR" id="PIRSR016308-3"/>
    </source>
</evidence>
<evidence type="ECO:0000313" key="22">
    <source>
        <dbReference type="RefSeq" id="XP_019637433.1"/>
    </source>
</evidence>
<evidence type="ECO:0000256" key="10">
    <source>
        <dbReference type="ARBA" id="ARBA00022833"/>
    </source>
</evidence>
<evidence type="ECO:0000259" key="19">
    <source>
        <dbReference type="PROSITE" id="PS50235"/>
    </source>
</evidence>
<dbReference type="CDD" id="cd02658">
    <property type="entry name" value="Peptidase_C19B"/>
    <property type="match status" value="1"/>
</dbReference>
<dbReference type="Gene3D" id="1.10.8.10">
    <property type="entry name" value="DNA helicase RuvA subunit, C-terminal domain"/>
    <property type="match status" value="2"/>
</dbReference>